<dbReference type="Pfam" id="PF00155">
    <property type="entry name" value="Aminotran_1_2"/>
    <property type="match status" value="1"/>
</dbReference>
<dbReference type="SUPFAM" id="SSF53383">
    <property type="entry name" value="PLP-dependent transferases"/>
    <property type="match status" value="1"/>
</dbReference>
<reference evidence="4 5" key="1">
    <citation type="submission" date="2015-11" db="EMBL/GenBank/DDBJ databases">
        <title>Genomic analysis of 38 Legionella species identifies large and diverse effector repertoires.</title>
        <authorList>
            <person name="Burstein D."/>
            <person name="Amaro F."/>
            <person name="Zusman T."/>
            <person name="Lifshitz Z."/>
            <person name="Cohen O."/>
            <person name="Gilbert J.A."/>
            <person name="Pupko T."/>
            <person name="Shuman H.A."/>
            <person name="Segal G."/>
        </authorList>
    </citation>
    <scope>NUCLEOTIDE SEQUENCE [LARGE SCALE GENOMIC DNA]</scope>
    <source>
        <strain evidence="4 5">SC-63-C7</strain>
    </source>
</reference>
<keyword evidence="4" id="KW-0012">Acyltransferase</keyword>
<dbReference type="GO" id="GO:0008483">
    <property type="term" value="F:transaminase activity"/>
    <property type="evidence" value="ECO:0007669"/>
    <property type="project" value="UniProtKB-KW"/>
</dbReference>
<organism evidence="4 5">
    <name type="scientific">Legionella santicrucis</name>
    <dbReference type="NCBI Taxonomy" id="45074"/>
    <lineage>
        <taxon>Bacteria</taxon>
        <taxon>Pseudomonadati</taxon>
        <taxon>Pseudomonadota</taxon>
        <taxon>Gammaproteobacteria</taxon>
        <taxon>Legionellales</taxon>
        <taxon>Legionellaceae</taxon>
        <taxon>Legionella</taxon>
    </lineage>
</organism>
<dbReference type="Proteomes" id="UP000054703">
    <property type="component" value="Unassembled WGS sequence"/>
</dbReference>
<dbReference type="AlphaFoldDB" id="A0A0W0YX64"/>
<accession>A0A0W0YX64</accession>
<dbReference type="OrthoDB" id="9807157at2"/>
<dbReference type="InterPro" id="IPR050087">
    <property type="entry name" value="AON_synthase_class-II"/>
</dbReference>
<evidence type="ECO:0000259" key="3">
    <source>
        <dbReference type="Pfam" id="PF00155"/>
    </source>
</evidence>
<dbReference type="GO" id="GO:0008710">
    <property type="term" value="F:8-amino-7-oxononanoate synthase activity"/>
    <property type="evidence" value="ECO:0007669"/>
    <property type="project" value="UniProtKB-EC"/>
</dbReference>
<dbReference type="RefSeq" id="WP_058514120.1">
    <property type="nucleotide sequence ID" value="NZ_CAAAIH010000077.1"/>
</dbReference>
<protein>
    <submittedName>
        <fullName evidence="4">Aminotransferase</fullName>
        <ecNumber evidence="4">2.3.1.47</ecNumber>
    </submittedName>
</protein>
<dbReference type="InterPro" id="IPR015424">
    <property type="entry name" value="PyrdxlP-dep_Trfase"/>
</dbReference>
<dbReference type="Gene3D" id="3.90.1150.10">
    <property type="entry name" value="Aspartate Aminotransferase, domain 1"/>
    <property type="match status" value="1"/>
</dbReference>
<evidence type="ECO:0000256" key="2">
    <source>
        <dbReference type="ARBA" id="ARBA00022679"/>
    </source>
</evidence>
<dbReference type="PANTHER" id="PTHR13693">
    <property type="entry name" value="CLASS II AMINOTRANSFERASE/8-AMINO-7-OXONONANOATE SYNTHASE"/>
    <property type="match status" value="1"/>
</dbReference>
<evidence type="ECO:0000313" key="4">
    <source>
        <dbReference type="EMBL" id="KTD61460.1"/>
    </source>
</evidence>
<gene>
    <name evidence="4" type="ORF">Lsan_1837</name>
</gene>
<dbReference type="EMBL" id="LNYU01000040">
    <property type="protein sequence ID" value="KTD61460.1"/>
    <property type="molecule type" value="Genomic_DNA"/>
</dbReference>
<dbReference type="Gene3D" id="3.40.640.10">
    <property type="entry name" value="Type I PLP-dependent aspartate aminotransferase-like (Major domain)"/>
    <property type="match status" value="1"/>
</dbReference>
<dbReference type="EC" id="2.3.1.47" evidence="4"/>
<dbReference type="GO" id="GO:0030170">
    <property type="term" value="F:pyridoxal phosphate binding"/>
    <property type="evidence" value="ECO:0007669"/>
    <property type="project" value="InterPro"/>
</dbReference>
<dbReference type="InterPro" id="IPR015421">
    <property type="entry name" value="PyrdxlP-dep_Trfase_major"/>
</dbReference>
<comment type="cofactor">
    <cofactor evidence="1">
        <name>pyridoxal 5'-phosphate</name>
        <dbReference type="ChEBI" id="CHEBI:597326"/>
    </cofactor>
</comment>
<proteinExistence type="predicted"/>
<evidence type="ECO:0000313" key="5">
    <source>
        <dbReference type="Proteomes" id="UP000054703"/>
    </source>
</evidence>
<comment type="caution">
    <text evidence="4">The sequence shown here is derived from an EMBL/GenBank/DDBJ whole genome shotgun (WGS) entry which is preliminary data.</text>
</comment>
<dbReference type="STRING" id="45074.Lsan_1837"/>
<dbReference type="PATRIC" id="fig|45074.5.peg.1959"/>
<keyword evidence="2 4" id="KW-0808">Transferase</keyword>
<name>A0A0W0YX64_9GAMM</name>
<keyword evidence="4" id="KW-0032">Aminotransferase</keyword>
<dbReference type="InterPro" id="IPR015422">
    <property type="entry name" value="PyrdxlP-dep_Trfase_small"/>
</dbReference>
<evidence type="ECO:0000256" key="1">
    <source>
        <dbReference type="ARBA" id="ARBA00001933"/>
    </source>
</evidence>
<keyword evidence="5" id="KW-1185">Reference proteome</keyword>
<sequence length="395" mass="44445">MSKYFKELLDNNLYGIPVQNYSSNRTFISDNKPFSDFCSTNYLGLDYREEMFLASDNFLRKWGSLTQWGRLEADCHIFRDLESSIGEMIGYSRVLLSHTISNGCTSSIPAITGRNALLICDTYLHPVVKTGCKLASLDHSEIIKFDVNNLDHLESILIANKAIKRKFIFVDGVHSLARYIAPVPELQFLCRKYDSWLFIDDAHGFGIFGESPSLDNPWGSGGNGIINYFKGDTRRTFYISSFGKAFCTHTAFLGIPEEYESNIAVESDQFVYSAPISPALAGMAYAALQINKESGDDLRRKLREKIIYFTDGLKALDIPFHSVNHHPAIHVICGKKENVPLWNTILMEHGIFSGIRIFPLTPRLECGFRFAITATNSQEQLDNALNALAAIKALY</sequence>
<dbReference type="InterPro" id="IPR004839">
    <property type="entry name" value="Aminotransferase_I/II_large"/>
</dbReference>
<feature type="domain" description="Aminotransferase class I/classII large" evidence="3">
    <location>
        <begin position="116"/>
        <end position="388"/>
    </location>
</feature>